<dbReference type="Gene3D" id="3.40.30.10">
    <property type="entry name" value="Glutaredoxin"/>
    <property type="match status" value="1"/>
</dbReference>
<proteinExistence type="predicted"/>
<comment type="caution">
    <text evidence="3">The sequence shown here is derived from an EMBL/GenBank/DDBJ whole genome shotgun (WGS) entry which is preliminary data.</text>
</comment>
<dbReference type="EMBL" id="WSQA01000004">
    <property type="protein sequence ID" value="MVZ61716.1"/>
    <property type="molecule type" value="Genomic_DNA"/>
</dbReference>
<dbReference type="CDD" id="cd02947">
    <property type="entry name" value="TRX_family"/>
    <property type="match status" value="1"/>
</dbReference>
<reference evidence="3 4" key="1">
    <citation type="submission" date="2019-12" db="EMBL/GenBank/DDBJ databases">
        <authorList>
            <person name="Dong K."/>
        </authorList>
    </citation>
    <scope>NUCLEOTIDE SEQUENCE [LARGE SCALE GENOMIC DNA]</scope>
    <source>
        <strain evidence="3 4">JCM 31225</strain>
    </source>
</reference>
<feature type="domain" description="Thioredoxin" evidence="2">
    <location>
        <begin position="13"/>
        <end position="149"/>
    </location>
</feature>
<dbReference type="Pfam" id="PF13098">
    <property type="entry name" value="Thioredoxin_2"/>
    <property type="match status" value="1"/>
</dbReference>
<feature type="chain" id="PRO_5026887313" evidence="1">
    <location>
        <begin position="20"/>
        <end position="416"/>
    </location>
</feature>
<evidence type="ECO:0000256" key="1">
    <source>
        <dbReference type="SAM" id="SignalP"/>
    </source>
</evidence>
<evidence type="ECO:0000313" key="3">
    <source>
        <dbReference type="EMBL" id="MVZ61716.1"/>
    </source>
</evidence>
<keyword evidence="4" id="KW-1185">Reference proteome</keyword>
<sequence length="416" mass="46772">MIMKKLVLFLFLIPLLGTAQDKGIKFEHNTDWAKVKAKAKAENKYIFVDAFTTWCGPCKYMAQEIFPQEKVGTFFNEKFVNLKIQMDQTKNDSEDVKSWYEEAKRFTKDYQIRAYPTFLIFNPDGELVHRIVGGGEADPFIAKAQEGLNPATQYVTLVKKFEANPKDKAIAKATAESAEKAYDEEVAARAQAAFIENSSKEELLTKENLGFLAKSAQDPASKAFALIRENKEKVDAELGAGKANSILATTLVRREIAQKVWNAEGDPLNKEVEAVQKAYPDIDLTEGLTSFKLQYYLKKKNYPAFKEAVQAYIAKNDGKVSPRELNSFAWSIFENCDDAACVEAALAWSKQSVEGSNEDPMMMDTYANLLHKAGKTKEAIVWQEKAIAKVDDDAKAEFQKNLDKMKKGEPTWINEG</sequence>
<gene>
    <name evidence="3" type="ORF">GQF63_06760</name>
</gene>
<dbReference type="InterPro" id="IPR036249">
    <property type="entry name" value="Thioredoxin-like_sf"/>
</dbReference>
<name>A0A6N8KXA7_9SPHI</name>
<protein>
    <submittedName>
        <fullName evidence="3">Thioredoxin fold domain-containing protein</fullName>
    </submittedName>
</protein>
<evidence type="ECO:0000259" key="2">
    <source>
        <dbReference type="PROSITE" id="PS51352"/>
    </source>
</evidence>
<keyword evidence="1" id="KW-0732">Signal</keyword>
<dbReference type="AlphaFoldDB" id="A0A6N8KXA7"/>
<dbReference type="PROSITE" id="PS51352">
    <property type="entry name" value="THIOREDOXIN_2"/>
    <property type="match status" value="1"/>
</dbReference>
<organism evidence="3 4">
    <name type="scientific">Sphingobacterium humi</name>
    <dbReference type="NCBI Taxonomy" id="1796905"/>
    <lineage>
        <taxon>Bacteria</taxon>
        <taxon>Pseudomonadati</taxon>
        <taxon>Bacteroidota</taxon>
        <taxon>Sphingobacteriia</taxon>
        <taxon>Sphingobacteriales</taxon>
        <taxon>Sphingobacteriaceae</taxon>
        <taxon>Sphingobacterium</taxon>
    </lineage>
</organism>
<dbReference type="SUPFAM" id="SSF52833">
    <property type="entry name" value="Thioredoxin-like"/>
    <property type="match status" value="1"/>
</dbReference>
<evidence type="ECO:0000313" key="4">
    <source>
        <dbReference type="Proteomes" id="UP000435036"/>
    </source>
</evidence>
<dbReference type="InterPro" id="IPR013766">
    <property type="entry name" value="Thioredoxin_domain"/>
</dbReference>
<dbReference type="OrthoDB" id="120730at2"/>
<dbReference type="Proteomes" id="UP000435036">
    <property type="component" value="Unassembled WGS sequence"/>
</dbReference>
<accession>A0A6N8KXA7</accession>
<feature type="signal peptide" evidence="1">
    <location>
        <begin position="1"/>
        <end position="19"/>
    </location>
</feature>
<dbReference type="InterPro" id="IPR012336">
    <property type="entry name" value="Thioredoxin-like_fold"/>
</dbReference>